<dbReference type="Pfam" id="PF04506">
    <property type="entry name" value="Rft-1"/>
    <property type="match status" value="1"/>
</dbReference>
<dbReference type="InterPro" id="IPR007594">
    <property type="entry name" value="RFT1"/>
</dbReference>
<reference evidence="10" key="1">
    <citation type="submission" date="2025-08" db="UniProtKB">
        <authorList>
            <consortium name="Ensembl"/>
        </authorList>
    </citation>
    <scope>IDENTIFICATION</scope>
</reference>
<evidence type="ECO:0000256" key="3">
    <source>
        <dbReference type="ARBA" id="ARBA00010288"/>
    </source>
</evidence>
<comment type="function">
    <text evidence="8 9">Intramembrane glycolipid transporter that operates in the biosynthetic pathway of dolichol-linked oligosaccharides, the glycan precursors employed in protein asparagine (N)-glycosylation. The sequential addition of sugars to dolichol pyrophosphate produces dolichol-linked oligosaccharides containing fourteen sugars, including two GlcNAcs, nine mannoses and three glucoses. Once assembled, the oligosaccharide is transferred from the lipid to nascent proteins by oligosaccharyltransferases. The assembly of dolichol-linked oligosaccharides begins on the cytosolic side of the endoplasmic reticulum membrane and finishes in its lumen. RFT1 could mediate the translocation of the cytosolically oriented intermediate DolPP-GlcNAc2Man5, produced by ALG11, into the ER lumen where dolichol-linked oligosaccharides assembly continues. However, the intramembrane lipid transporter activity could not be confirmed in vitro.</text>
</comment>
<comment type="similarity">
    <text evidence="3 9">Belongs to the RFT1 family.</text>
</comment>
<accession>A0A3Q3QZ24</accession>
<evidence type="ECO:0000256" key="8">
    <source>
        <dbReference type="ARBA" id="ARBA00045912"/>
    </source>
</evidence>
<sequence>MTFLNVLSFGDQGVYDIVNNLGSMVARFIFLPIEESFYIFFAKVLERGRDVKSQKQDNVTIAAEVLECLLKLVLVIGLIIAVFGGAYSHLALDIYGGSLLSSGAGPTLLRYYSCYVLLLAVNGVTECFVFAAMSQAEVDKYNLVMLALSVSFLFLSYILTWWVGRFGFILANCLNMGLRIFHSLLYIHHYFQFSQWKPLRGLLPSPLLLLALAVSASITTVSESVFCCDNGWLMRLVHIGVGAACLLGVLTAVLFTETRLVQFMRTQLLPRYRKKHLN</sequence>
<reference evidence="10" key="2">
    <citation type="submission" date="2025-09" db="UniProtKB">
        <authorList>
            <consortium name="Ensembl"/>
        </authorList>
    </citation>
    <scope>IDENTIFICATION</scope>
</reference>
<keyword evidence="7 9" id="KW-0472">Membrane</keyword>
<evidence type="ECO:0000256" key="5">
    <source>
        <dbReference type="ARBA" id="ARBA00022824"/>
    </source>
</evidence>
<protein>
    <recommendedName>
        <fullName evidence="9">Protein RFT1 homolog</fullName>
    </recommendedName>
</protein>
<organism evidence="10 11">
    <name type="scientific">Monopterus albus</name>
    <name type="common">Swamp eel</name>
    <dbReference type="NCBI Taxonomy" id="43700"/>
    <lineage>
        <taxon>Eukaryota</taxon>
        <taxon>Metazoa</taxon>
        <taxon>Chordata</taxon>
        <taxon>Craniata</taxon>
        <taxon>Vertebrata</taxon>
        <taxon>Euteleostomi</taxon>
        <taxon>Actinopterygii</taxon>
        <taxon>Neopterygii</taxon>
        <taxon>Teleostei</taxon>
        <taxon>Neoteleostei</taxon>
        <taxon>Acanthomorphata</taxon>
        <taxon>Anabantaria</taxon>
        <taxon>Synbranchiformes</taxon>
        <taxon>Synbranchidae</taxon>
        <taxon>Monopterus</taxon>
    </lineage>
</organism>
<dbReference type="GO" id="GO:0006488">
    <property type="term" value="P:dolichol-linked oligosaccharide biosynthetic process"/>
    <property type="evidence" value="ECO:0007669"/>
    <property type="project" value="InterPro"/>
</dbReference>
<name>A0A3Q3QZ24_MONAL</name>
<keyword evidence="6 9" id="KW-1133">Transmembrane helix</keyword>
<evidence type="ECO:0000256" key="9">
    <source>
        <dbReference type="RuleBase" id="RU365067"/>
    </source>
</evidence>
<dbReference type="GO" id="GO:0005789">
    <property type="term" value="C:endoplasmic reticulum membrane"/>
    <property type="evidence" value="ECO:0007669"/>
    <property type="project" value="UniProtKB-SubCell"/>
</dbReference>
<keyword evidence="4 9" id="KW-0812">Transmembrane</keyword>
<feature type="transmembrane region" description="Helical" evidence="9">
    <location>
        <begin position="109"/>
        <end position="131"/>
    </location>
</feature>
<dbReference type="STRING" id="43700.ENSMALP00000023116"/>
<dbReference type="PANTHER" id="PTHR13117:SF5">
    <property type="entry name" value="PROTEIN RFT1 HOMOLOG"/>
    <property type="match status" value="1"/>
</dbReference>
<feature type="transmembrane region" description="Helical" evidence="9">
    <location>
        <begin position="169"/>
        <end position="187"/>
    </location>
</feature>
<evidence type="ECO:0000256" key="4">
    <source>
        <dbReference type="ARBA" id="ARBA00022692"/>
    </source>
</evidence>
<keyword evidence="11" id="KW-1185">Reference proteome</keyword>
<comment type="subcellular location">
    <subcellularLocation>
        <location evidence="1 9">Endoplasmic reticulum membrane</location>
        <topology evidence="1 9">Multi-pass membrane protein</topology>
    </subcellularLocation>
</comment>
<dbReference type="GO" id="GO:0034203">
    <property type="term" value="P:glycolipid translocation"/>
    <property type="evidence" value="ECO:0007669"/>
    <property type="project" value="TreeGrafter"/>
</dbReference>
<feature type="transmembrane region" description="Helical" evidence="9">
    <location>
        <begin position="65"/>
        <end position="89"/>
    </location>
</feature>
<dbReference type="Ensembl" id="ENSMALT00000023554.1">
    <property type="protein sequence ID" value="ENSMALP00000023116.1"/>
    <property type="gene ID" value="ENSMALG00000016115.1"/>
</dbReference>
<evidence type="ECO:0000256" key="6">
    <source>
        <dbReference type="ARBA" id="ARBA00022989"/>
    </source>
</evidence>
<dbReference type="PANTHER" id="PTHR13117">
    <property type="entry name" value="ENDOPLASMIC RETICULUM MULTISPAN TRANSMEMBRANE PROTEIN-RELATED"/>
    <property type="match status" value="1"/>
</dbReference>
<dbReference type="Proteomes" id="UP000261600">
    <property type="component" value="Unplaced"/>
</dbReference>
<evidence type="ECO:0000313" key="10">
    <source>
        <dbReference type="Ensembl" id="ENSMALP00000023116.1"/>
    </source>
</evidence>
<proteinExistence type="inferred from homology"/>
<keyword evidence="5" id="KW-0256">Endoplasmic reticulum</keyword>
<feature type="transmembrane region" description="Helical" evidence="9">
    <location>
        <begin position="24"/>
        <end position="45"/>
    </location>
</feature>
<comment type="caution">
    <text evidence="9">Lacks conserved residue(s) required for the propagation of feature annotation.</text>
</comment>
<evidence type="ECO:0000256" key="2">
    <source>
        <dbReference type="ARBA" id="ARBA00004922"/>
    </source>
</evidence>
<feature type="transmembrane region" description="Helical" evidence="9">
    <location>
        <begin position="143"/>
        <end position="163"/>
    </location>
</feature>
<evidence type="ECO:0000256" key="1">
    <source>
        <dbReference type="ARBA" id="ARBA00004477"/>
    </source>
</evidence>
<feature type="transmembrane region" description="Helical" evidence="9">
    <location>
        <begin position="232"/>
        <end position="255"/>
    </location>
</feature>
<dbReference type="AlphaFoldDB" id="A0A3Q3QZ24"/>
<feature type="transmembrane region" description="Helical" evidence="9">
    <location>
        <begin position="207"/>
        <end position="226"/>
    </location>
</feature>
<evidence type="ECO:0000256" key="7">
    <source>
        <dbReference type="ARBA" id="ARBA00023136"/>
    </source>
</evidence>
<evidence type="ECO:0000313" key="11">
    <source>
        <dbReference type="Proteomes" id="UP000261600"/>
    </source>
</evidence>
<comment type="pathway">
    <text evidence="2">Protein modification; protein glycosylation.</text>
</comment>